<organism evidence="3 4">
    <name type="scientific">Albula glossodonta</name>
    <name type="common">roundjaw bonefish</name>
    <dbReference type="NCBI Taxonomy" id="121402"/>
    <lineage>
        <taxon>Eukaryota</taxon>
        <taxon>Metazoa</taxon>
        <taxon>Chordata</taxon>
        <taxon>Craniata</taxon>
        <taxon>Vertebrata</taxon>
        <taxon>Euteleostomi</taxon>
        <taxon>Actinopterygii</taxon>
        <taxon>Neopterygii</taxon>
        <taxon>Teleostei</taxon>
        <taxon>Albuliformes</taxon>
        <taxon>Albulidae</taxon>
        <taxon>Albula</taxon>
    </lineage>
</organism>
<dbReference type="InterPro" id="IPR026642">
    <property type="entry name" value="Glcci1/FAM117"/>
</dbReference>
<dbReference type="Proteomes" id="UP000824540">
    <property type="component" value="Unassembled WGS sequence"/>
</dbReference>
<keyword evidence="1" id="KW-0597">Phosphoprotein</keyword>
<dbReference type="PANTHER" id="PTHR14972:SF3">
    <property type="entry name" value="GLUCOCORTICOID-INDUCED TRANSCRIPT 1 PROTEIN"/>
    <property type="match status" value="1"/>
</dbReference>
<evidence type="ECO:0000256" key="2">
    <source>
        <dbReference type="SAM" id="MobiDB-lite"/>
    </source>
</evidence>
<evidence type="ECO:0000256" key="1">
    <source>
        <dbReference type="ARBA" id="ARBA00022553"/>
    </source>
</evidence>
<keyword evidence="4" id="KW-1185">Reference proteome</keyword>
<dbReference type="PANTHER" id="PTHR14972">
    <property type="entry name" value="AGAP011572-PA"/>
    <property type="match status" value="1"/>
</dbReference>
<evidence type="ECO:0000313" key="3">
    <source>
        <dbReference type="EMBL" id="KAG9345210.1"/>
    </source>
</evidence>
<gene>
    <name evidence="3" type="ORF">JZ751_009755</name>
</gene>
<name>A0A8T2P0J1_9TELE</name>
<evidence type="ECO:0000313" key="4">
    <source>
        <dbReference type="Proteomes" id="UP000824540"/>
    </source>
</evidence>
<feature type="region of interest" description="Disordered" evidence="2">
    <location>
        <begin position="1"/>
        <end position="21"/>
    </location>
</feature>
<comment type="caution">
    <text evidence="3">The sequence shown here is derived from an EMBL/GenBank/DDBJ whole genome shotgun (WGS) entry which is preliminary data.</text>
</comment>
<reference evidence="3" key="1">
    <citation type="thesis" date="2021" institute="BYU ScholarsArchive" country="Provo, UT, USA">
        <title>Applications of and Algorithms for Genome Assembly and Genomic Analyses with an Emphasis on Marine Teleosts.</title>
        <authorList>
            <person name="Pickett B.D."/>
        </authorList>
    </citation>
    <scope>NUCLEOTIDE SEQUENCE</scope>
    <source>
        <strain evidence="3">HI-2016</strain>
    </source>
</reference>
<dbReference type="OrthoDB" id="10037581at2759"/>
<proteinExistence type="predicted"/>
<dbReference type="GO" id="GO:0005737">
    <property type="term" value="C:cytoplasm"/>
    <property type="evidence" value="ECO:0007669"/>
    <property type="project" value="TreeGrafter"/>
</dbReference>
<dbReference type="EMBL" id="JAFBMS010000018">
    <property type="protein sequence ID" value="KAG9345210.1"/>
    <property type="molecule type" value="Genomic_DNA"/>
</dbReference>
<accession>A0A8T2P0J1</accession>
<protein>
    <submittedName>
        <fullName evidence="3">Uncharacterized protein</fullName>
    </submittedName>
</protein>
<dbReference type="AlphaFoldDB" id="A0A8T2P0J1"/>
<sequence length="155" mass="16865">MVIFPDSSGCEPAADASQVSHSDAGVEQQKLILFVERSKSQQVRNSSTIRRTSSLDTIMGPYLTGQWPRDPHVHYPSCMKDKATQIMGSFIQHSYGQPLHLSRGACTSGKRGSHCAWPRFATCPSSIAFVRGQEGAGRPAAKPHTYANRPSVCSC</sequence>
<dbReference type="Pfam" id="PF15388">
    <property type="entry name" value="FAM117"/>
    <property type="match status" value="1"/>
</dbReference>